<dbReference type="Proteomes" id="UP000070376">
    <property type="component" value="Unassembled WGS sequence"/>
</dbReference>
<gene>
    <name evidence="1" type="ORF">HMPREF3213_01563</name>
</gene>
<evidence type="ECO:0000313" key="2">
    <source>
        <dbReference type="Proteomes" id="UP000070376"/>
    </source>
</evidence>
<name>A0A133KT91_HEYCO</name>
<proteinExistence type="predicted"/>
<dbReference type="AlphaFoldDB" id="A0A133KT91"/>
<reference evidence="2" key="1">
    <citation type="submission" date="2016-01" db="EMBL/GenBank/DDBJ databases">
        <authorList>
            <person name="Mitreva M."/>
            <person name="Pepin K.H."/>
            <person name="Mihindukulasuriya K.A."/>
            <person name="Fulton R."/>
            <person name="Fronick C."/>
            <person name="O'Laughlin M."/>
            <person name="Miner T."/>
            <person name="Herter B."/>
            <person name="Rosa B.A."/>
            <person name="Cordes M."/>
            <person name="Tomlinson C."/>
            <person name="Wollam A."/>
            <person name="Palsikar V.B."/>
            <person name="Mardis E.R."/>
            <person name="Wilson R.K."/>
        </authorList>
    </citation>
    <scope>NUCLEOTIDE SEQUENCE [LARGE SCALE GENOMIC DNA]</scope>
    <source>
        <strain evidence="2">GED7749B</strain>
    </source>
</reference>
<evidence type="ECO:0000313" key="1">
    <source>
        <dbReference type="EMBL" id="KWZ82803.1"/>
    </source>
</evidence>
<accession>A0A133KT91</accession>
<dbReference type="PATRIC" id="fig|1398.22.peg.1573"/>
<comment type="caution">
    <text evidence="1">The sequence shown here is derived from an EMBL/GenBank/DDBJ whole genome shotgun (WGS) entry which is preliminary data.</text>
</comment>
<organism evidence="1 2">
    <name type="scientific">Heyndrickxia coagulans</name>
    <name type="common">Weizmannia coagulans</name>
    <dbReference type="NCBI Taxonomy" id="1398"/>
    <lineage>
        <taxon>Bacteria</taxon>
        <taxon>Bacillati</taxon>
        <taxon>Bacillota</taxon>
        <taxon>Bacilli</taxon>
        <taxon>Bacillales</taxon>
        <taxon>Bacillaceae</taxon>
        <taxon>Heyndrickxia</taxon>
    </lineage>
</organism>
<dbReference type="EMBL" id="LRPN01000048">
    <property type="protein sequence ID" value="KWZ82803.1"/>
    <property type="molecule type" value="Genomic_DNA"/>
</dbReference>
<sequence length="64" mass="7509">MFVQRFTVRKLGQKRGVWPRFRVIGNGGRPLYRITLFSYMPGKLCIYPGSQHGFFCSFFRLFAA</sequence>
<protein>
    <submittedName>
        <fullName evidence="1">Uncharacterized protein</fullName>
    </submittedName>
</protein>